<proteinExistence type="predicted"/>
<evidence type="ECO:0000256" key="2">
    <source>
        <dbReference type="SAM" id="SignalP"/>
    </source>
</evidence>
<dbReference type="Proteomes" id="UP001196413">
    <property type="component" value="Unassembled WGS sequence"/>
</dbReference>
<evidence type="ECO:0000256" key="1">
    <source>
        <dbReference type="SAM" id="MobiDB-lite"/>
    </source>
</evidence>
<feature type="compositionally biased region" description="Basic and acidic residues" evidence="1">
    <location>
        <begin position="52"/>
        <end position="82"/>
    </location>
</feature>
<protein>
    <submittedName>
        <fullName evidence="3">Uncharacterized protein</fullName>
    </submittedName>
</protein>
<feature type="region of interest" description="Disordered" evidence="1">
    <location>
        <begin position="44"/>
        <end position="92"/>
    </location>
</feature>
<organism evidence="3 4">
    <name type="scientific">Parelaphostrongylus tenuis</name>
    <name type="common">Meningeal worm</name>
    <dbReference type="NCBI Taxonomy" id="148309"/>
    <lineage>
        <taxon>Eukaryota</taxon>
        <taxon>Metazoa</taxon>
        <taxon>Ecdysozoa</taxon>
        <taxon>Nematoda</taxon>
        <taxon>Chromadorea</taxon>
        <taxon>Rhabditida</taxon>
        <taxon>Rhabditina</taxon>
        <taxon>Rhabditomorpha</taxon>
        <taxon>Strongyloidea</taxon>
        <taxon>Metastrongylidae</taxon>
        <taxon>Parelaphostrongylus</taxon>
    </lineage>
</organism>
<dbReference type="EMBL" id="JAHQIW010006310">
    <property type="protein sequence ID" value="KAJ1368793.1"/>
    <property type="molecule type" value="Genomic_DNA"/>
</dbReference>
<name>A0AAD5R3M9_PARTN</name>
<accession>A0AAD5R3M9</accession>
<keyword evidence="4" id="KW-1185">Reference proteome</keyword>
<dbReference type="AlphaFoldDB" id="A0AAD5R3M9"/>
<keyword evidence="2" id="KW-0732">Signal</keyword>
<gene>
    <name evidence="3" type="ORF">KIN20_030118</name>
</gene>
<reference evidence="3" key="1">
    <citation type="submission" date="2021-06" db="EMBL/GenBank/DDBJ databases">
        <title>Parelaphostrongylus tenuis whole genome reference sequence.</title>
        <authorList>
            <person name="Garwood T.J."/>
            <person name="Larsen P.A."/>
            <person name="Fountain-Jones N.M."/>
            <person name="Garbe J.R."/>
            <person name="Macchietto M.G."/>
            <person name="Kania S.A."/>
            <person name="Gerhold R.W."/>
            <person name="Richards J.E."/>
            <person name="Wolf T.M."/>
        </authorList>
    </citation>
    <scope>NUCLEOTIDE SEQUENCE</scope>
    <source>
        <strain evidence="3">MNPRO001-30</strain>
        <tissue evidence="3">Meninges</tissue>
    </source>
</reference>
<feature type="chain" id="PRO_5042048705" evidence="2">
    <location>
        <begin position="25"/>
        <end position="114"/>
    </location>
</feature>
<evidence type="ECO:0000313" key="4">
    <source>
        <dbReference type="Proteomes" id="UP001196413"/>
    </source>
</evidence>
<sequence>MHHRLLIFVCFISVLLQVFKTVQSGVIAQGNIAEERSMEAGALMKDTSIQIDSEKSGKPAEQDNNDRSGKTADGSTEKRNDDNSCICSNGPRPCCRKSGKLGVFSGVFWATKLL</sequence>
<comment type="caution">
    <text evidence="3">The sequence shown here is derived from an EMBL/GenBank/DDBJ whole genome shotgun (WGS) entry which is preliminary data.</text>
</comment>
<feature type="signal peptide" evidence="2">
    <location>
        <begin position="1"/>
        <end position="24"/>
    </location>
</feature>
<evidence type="ECO:0000313" key="3">
    <source>
        <dbReference type="EMBL" id="KAJ1368793.1"/>
    </source>
</evidence>